<dbReference type="AlphaFoldDB" id="A0AAV0ZZ38"/>
<name>A0AAV0ZZ38_VICFA</name>
<dbReference type="Proteomes" id="UP001157006">
    <property type="component" value="Chromosome 3"/>
</dbReference>
<evidence type="ECO:0000313" key="2">
    <source>
        <dbReference type="Proteomes" id="UP001157006"/>
    </source>
</evidence>
<accession>A0AAV0ZZ38</accession>
<evidence type="ECO:0000313" key="1">
    <source>
        <dbReference type="EMBL" id="CAI8603196.1"/>
    </source>
</evidence>
<protein>
    <submittedName>
        <fullName evidence="1">Uncharacterized protein</fullName>
    </submittedName>
</protein>
<organism evidence="1 2">
    <name type="scientific">Vicia faba</name>
    <name type="common">Broad bean</name>
    <name type="synonym">Faba vulgaris</name>
    <dbReference type="NCBI Taxonomy" id="3906"/>
    <lineage>
        <taxon>Eukaryota</taxon>
        <taxon>Viridiplantae</taxon>
        <taxon>Streptophyta</taxon>
        <taxon>Embryophyta</taxon>
        <taxon>Tracheophyta</taxon>
        <taxon>Spermatophyta</taxon>
        <taxon>Magnoliopsida</taxon>
        <taxon>eudicotyledons</taxon>
        <taxon>Gunneridae</taxon>
        <taxon>Pentapetalae</taxon>
        <taxon>rosids</taxon>
        <taxon>fabids</taxon>
        <taxon>Fabales</taxon>
        <taxon>Fabaceae</taxon>
        <taxon>Papilionoideae</taxon>
        <taxon>50 kb inversion clade</taxon>
        <taxon>NPAAA clade</taxon>
        <taxon>Hologalegina</taxon>
        <taxon>IRL clade</taxon>
        <taxon>Fabeae</taxon>
        <taxon>Vicia</taxon>
    </lineage>
</organism>
<dbReference type="EMBL" id="OX451738">
    <property type="protein sequence ID" value="CAI8603196.1"/>
    <property type="molecule type" value="Genomic_DNA"/>
</dbReference>
<sequence>MLLVFSLDDNKRQFSLFEQRSYLQSYYLSINEYISENLAEKSVTNLYLQKSVICYQQFDTLCPPSTLSCELTVLGSMICYGLCKMLSLLGLEVVFPRFYLLSGVCRLKSIACFPSNV</sequence>
<keyword evidence="2" id="KW-1185">Reference proteome</keyword>
<proteinExistence type="predicted"/>
<gene>
    <name evidence="1" type="ORF">VFH_III075480</name>
</gene>
<reference evidence="1 2" key="1">
    <citation type="submission" date="2023-01" db="EMBL/GenBank/DDBJ databases">
        <authorList>
            <person name="Kreplak J."/>
        </authorList>
    </citation>
    <scope>NUCLEOTIDE SEQUENCE [LARGE SCALE GENOMIC DNA]</scope>
</reference>